<sequence>MSYGCEIWINIIGNFSLGENATILAGTFELEAYNASFGNESAVNAMGLGGSPPAQTSGMPQGWTGRAGTEGLVA</sequence>
<dbReference type="EMBL" id="JACTNZ010000012">
    <property type="protein sequence ID" value="KAG5522316.1"/>
    <property type="molecule type" value="Genomic_DNA"/>
</dbReference>
<accession>A0AAV6I0T7</accession>
<name>A0AAV6I0T7_9ERIC</name>
<organism evidence="2 3">
    <name type="scientific">Rhododendron griersonianum</name>
    <dbReference type="NCBI Taxonomy" id="479676"/>
    <lineage>
        <taxon>Eukaryota</taxon>
        <taxon>Viridiplantae</taxon>
        <taxon>Streptophyta</taxon>
        <taxon>Embryophyta</taxon>
        <taxon>Tracheophyta</taxon>
        <taxon>Spermatophyta</taxon>
        <taxon>Magnoliopsida</taxon>
        <taxon>eudicotyledons</taxon>
        <taxon>Gunneridae</taxon>
        <taxon>Pentapetalae</taxon>
        <taxon>asterids</taxon>
        <taxon>Ericales</taxon>
        <taxon>Ericaceae</taxon>
        <taxon>Ericoideae</taxon>
        <taxon>Rhodoreae</taxon>
        <taxon>Rhododendron</taxon>
    </lineage>
</organism>
<evidence type="ECO:0000256" key="1">
    <source>
        <dbReference type="SAM" id="MobiDB-lite"/>
    </source>
</evidence>
<reference evidence="2" key="1">
    <citation type="submission" date="2020-08" db="EMBL/GenBank/DDBJ databases">
        <title>Plant Genome Project.</title>
        <authorList>
            <person name="Zhang R.-G."/>
        </authorList>
    </citation>
    <scope>NUCLEOTIDE SEQUENCE</scope>
    <source>
        <strain evidence="2">WSP0</strain>
        <tissue evidence="2">Leaf</tissue>
    </source>
</reference>
<dbReference type="PANTHER" id="PTHR31513:SF1">
    <property type="entry name" value="EPHRIN TYPE-B RECEPTOR"/>
    <property type="match status" value="1"/>
</dbReference>
<dbReference type="AlphaFoldDB" id="A0AAV6I0T7"/>
<comment type="caution">
    <text evidence="2">The sequence shown here is derived from an EMBL/GenBank/DDBJ whole genome shotgun (WGS) entry which is preliminary data.</text>
</comment>
<keyword evidence="3" id="KW-1185">Reference proteome</keyword>
<evidence type="ECO:0000313" key="3">
    <source>
        <dbReference type="Proteomes" id="UP000823749"/>
    </source>
</evidence>
<proteinExistence type="predicted"/>
<dbReference type="PANTHER" id="PTHR31513">
    <property type="entry name" value="EPHRIN TYPE-B RECEPTOR"/>
    <property type="match status" value="1"/>
</dbReference>
<evidence type="ECO:0000313" key="2">
    <source>
        <dbReference type="EMBL" id="KAG5522316.1"/>
    </source>
</evidence>
<dbReference type="Proteomes" id="UP000823749">
    <property type="component" value="Chromosome 12"/>
</dbReference>
<feature type="region of interest" description="Disordered" evidence="1">
    <location>
        <begin position="48"/>
        <end position="74"/>
    </location>
</feature>
<gene>
    <name evidence="2" type="ORF">RHGRI_034484</name>
</gene>
<protein>
    <submittedName>
        <fullName evidence="2">Uncharacterized protein</fullName>
    </submittedName>
</protein>